<feature type="repeat" description="ANK" evidence="3">
    <location>
        <begin position="437"/>
        <end position="461"/>
    </location>
</feature>
<dbReference type="Gene3D" id="3.30.460.10">
    <property type="entry name" value="Beta Polymerase, domain 2"/>
    <property type="match status" value="1"/>
</dbReference>
<dbReference type="SUPFAM" id="SSF81301">
    <property type="entry name" value="Nucleotidyltransferase"/>
    <property type="match status" value="1"/>
</dbReference>
<dbReference type="PROSITE" id="PS50088">
    <property type="entry name" value="ANK_REPEAT"/>
    <property type="match status" value="4"/>
</dbReference>
<feature type="region of interest" description="Disordered" evidence="4">
    <location>
        <begin position="17"/>
        <end position="52"/>
    </location>
</feature>
<comment type="caution">
    <text evidence="5">The sequence shown here is derived from an EMBL/GenBank/DDBJ whole genome shotgun (WGS) entry which is preliminary data.</text>
</comment>
<dbReference type="OrthoDB" id="4719016at2759"/>
<evidence type="ECO:0000313" key="6">
    <source>
        <dbReference type="Proteomes" id="UP000076881"/>
    </source>
</evidence>
<dbReference type="InterPro" id="IPR050889">
    <property type="entry name" value="Dendritic_Spine_Reg/Scaffold"/>
</dbReference>
<dbReference type="AlphaFoldDB" id="A0A168BI70"/>
<feature type="repeat" description="ANK" evidence="3">
    <location>
        <begin position="366"/>
        <end position="387"/>
    </location>
</feature>
<dbReference type="Pfam" id="PF12796">
    <property type="entry name" value="Ank_2"/>
    <property type="match status" value="2"/>
</dbReference>
<reference evidence="5 6" key="1">
    <citation type="journal article" date="2016" name="Genome Biol. Evol.">
        <title>Divergent and convergent evolution of fungal pathogenicity.</title>
        <authorList>
            <person name="Shang Y."/>
            <person name="Xiao G."/>
            <person name="Zheng P."/>
            <person name="Cen K."/>
            <person name="Zhan S."/>
            <person name="Wang C."/>
        </authorList>
    </citation>
    <scope>NUCLEOTIDE SEQUENCE [LARGE SCALE GENOMIC DNA]</scope>
    <source>
        <strain evidence="5 6">RCEF 1005</strain>
    </source>
</reference>
<dbReference type="Gene3D" id="1.25.40.20">
    <property type="entry name" value="Ankyrin repeat-containing domain"/>
    <property type="match status" value="2"/>
</dbReference>
<protein>
    <submittedName>
        <fullName evidence="5">Ankyrin repeat-containing domain protein</fullName>
    </submittedName>
</protein>
<dbReference type="SMART" id="SM00248">
    <property type="entry name" value="ANK"/>
    <property type="match status" value="7"/>
</dbReference>
<dbReference type="InterPro" id="IPR002110">
    <property type="entry name" value="Ankyrin_rpt"/>
</dbReference>
<feature type="repeat" description="ANK" evidence="3">
    <location>
        <begin position="579"/>
        <end position="612"/>
    </location>
</feature>
<gene>
    <name evidence="5" type="ORF">LEL_09966</name>
</gene>
<dbReference type="SUPFAM" id="SSF48403">
    <property type="entry name" value="Ankyrin repeat"/>
    <property type="match status" value="1"/>
</dbReference>
<feature type="repeat" description="ANK" evidence="3">
    <location>
        <begin position="613"/>
        <end position="645"/>
    </location>
</feature>
<sequence>MSFLGFFSIFPSYLEATSDEFSDEPTDELSEEQPEEEAEPPSDGQLEDYPDALPEEQRKEYRKTKMYNKIAKLLIKEYSKEETTQLFKALVNEARQQFEELLEESNIKAIVTCRCKKANSLEKKMHDGEDRKRFIEFLGPFESPGPADKSLVRKLYEHADMSDLAGVRIGVYLPGDIPKVGKMIDGVCKVLHTFGTVRDTSRIPHLQRNEKIERHLDGPWLQDSGHGRTTWEHYGYKSWQSVVEWSFIDKKLHRIASANLFYPLRVEIQLGTVMTQAWAEVQHDIIYKAPPNIQVTDTMRQMIDATNGMTITADILLGELERSRKQAEDEVETFFDQLWDGCRRGDPRVTKQIFSATVNLGTKDEEGNTALHFACEQGNLDTVESLLAVLDKPAVSLTNKSGQTALHFACKGSNNTKIVEKLLTVLDKANVSLQDHDGETALHLACMGSNVNLRIVKKLLSVFDKADVCRPNHKGRTALHIAAGTNGTYLVSALLPSLDSDAVCAQDYWQDTALHLACKEGHGGVVKELIARVGREKLKIKGQHGLTAFRVALTSGQERAVGEFAGFLDEDDLLATDWLQQTALHVAATSNLVTVVEEFLVKAKAGIDMQDTQGDTALHKACMARNENIVRALLRANATVSIQNKFRTTAFEVAEKHDFEDIVKLFQEQERRQLWQPWLLLPSYFRS</sequence>
<accession>A0A168BI70</accession>
<dbReference type="PANTHER" id="PTHR24166:SF62">
    <property type="entry name" value="SERINE_THREONINE-PROTEIN KINASE TNNI3K"/>
    <property type="match status" value="1"/>
</dbReference>
<evidence type="ECO:0000256" key="4">
    <source>
        <dbReference type="SAM" id="MobiDB-lite"/>
    </source>
</evidence>
<dbReference type="Proteomes" id="UP000076881">
    <property type="component" value="Unassembled WGS sequence"/>
</dbReference>
<evidence type="ECO:0000256" key="2">
    <source>
        <dbReference type="ARBA" id="ARBA00023043"/>
    </source>
</evidence>
<dbReference type="EMBL" id="AZHF01000010">
    <property type="protein sequence ID" value="OAA70150.1"/>
    <property type="molecule type" value="Genomic_DNA"/>
</dbReference>
<keyword evidence="2 3" id="KW-0040">ANK repeat</keyword>
<evidence type="ECO:0000256" key="1">
    <source>
        <dbReference type="ARBA" id="ARBA00022737"/>
    </source>
</evidence>
<evidence type="ECO:0000256" key="3">
    <source>
        <dbReference type="PROSITE-ProRule" id="PRU00023"/>
    </source>
</evidence>
<name>A0A168BI70_CORDF</name>
<dbReference type="PROSITE" id="PS50297">
    <property type="entry name" value="ANK_REP_REGION"/>
    <property type="match status" value="3"/>
</dbReference>
<organism evidence="5 6">
    <name type="scientific">Akanthomyces lecanii RCEF 1005</name>
    <dbReference type="NCBI Taxonomy" id="1081108"/>
    <lineage>
        <taxon>Eukaryota</taxon>
        <taxon>Fungi</taxon>
        <taxon>Dikarya</taxon>
        <taxon>Ascomycota</taxon>
        <taxon>Pezizomycotina</taxon>
        <taxon>Sordariomycetes</taxon>
        <taxon>Hypocreomycetidae</taxon>
        <taxon>Hypocreales</taxon>
        <taxon>Cordycipitaceae</taxon>
        <taxon>Akanthomyces</taxon>
        <taxon>Cordyceps confragosa</taxon>
    </lineage>
</organism>
<dbReference type="STRING" id="1081108.A0A168BI70"/>
<keyword evidence="1" id="KW-0677">Repeat</keyword>
<keyword evidence="6" id="KW-1185">Reference proteome</keyword>
<dbReference type="InterPro" id="IPR043519">
    <property type="entry name" value="NT_sf"/>
</dbReference>
<proteinExistence type="predicted"/>
<dbReference type="InterPro" id="IPR036770">
    <property type="entry name" value="Ankyrin_rpt-contain_sf"/>
</dbReference>
<dbReference type="PANTHER" id="PTHR24166">
    <property type="entry name" value="ROLLING PEBBLES, ISOFORM B"/>
    <property type="match status" value="1"/>
</dbReference>
<evidence type="ECO:0000313" key="5">
    <source>
        <dbReference type="EMBL" id="OAA70150.1"/>
    </source>
</evidence>
<dbReference type="Pfam" id="PF00023">
    <property type="entry name" value="Ank"/>
    <property type="match status" value="2"/>
</dbReference>